<organism evidence="2 3">
    <name type="scientific">Chitinimonas lacunae</name>
    <dbReference type="NCBI Taxonomy" id="1963018"/>
    <lineage>
        <taxon>Bacteria</taxon>
        <taxon>Pseudomonadati</taxon>
        <taxon>Pseudomonadota</taxon>
        <taxon>Betaproteobacteria</taxon>
        <taxon>Neisseriales</taxon>
        <taxon>Chitinibacteraceae</taxon>
        <taxon>Chitinimonas</taxon>
    </lineage>
</organism>
<dbReference type="RefSeq" id="WP_378161183.1">
    <property type="nucleotide sequence ID" value="NZ_JBHSBU010000001.1"/>
</dbReference>
<dbReference type="PIRSF" id="PIRSF028477">
    <property type="entry name" value="UCP028477"/>
    <property type="match status" value="1"/>
</dbReference>
<keyword evidence="1" id="KW-0732">Signal</keyword>
<gene>
    <name evidence="2" type="ORF">ACFOW7_03770</name>
</gene>
<sequence length="255" mass="28894">MKAVGALVVLLALTPALAGQNCEARAPSFAMVSKSFQLGLAIRHKLDASDAKLALLARVGRDMSRYQLRYSHMGFVVRDHPRGPWTVVHLLNHCASDRSELFEEGLANFFLDDMFAYEALLLIPTPAQQERLVKVLAQPRRLFEARYNLVAYPFSTRYQNSNQWLLETLADSQGDRHAAQQWLQEQGYRPSTLRIPTLTRLGGRMFSANIAFDDHPFDRRMAGRIDVVTVESLVEFLQRQNWLSAQEVVTLPPSP</sequence>
<dbReference type="InterPro" id="IPR014547">
    <property type="entry name" value="UCP028477"/>
</dbReference>
<comment type="caution">
    <text evidence="2">The sequence shown here is derived from an EMBL/GenBank/DDBJ whole genome shotgun (WGS) entry which is preliminary data.</text>
</comment>
<evidence type="ECO:0000313" key="2">
    <source>
        <dbReference type="EMBL" id="MFC4158474.1"/>
    </source>
</evidence>
<accession>A0ABV8MME0</accession>
<name>A0ABV8MME0_9NEIS</name>
<feature type="signal peptide" evidence="1">
    <location>
        <begin position="1"/>
        <end position="18"/>
    </location>
</feature>
<evidence type="ECO:0000313" key="3">
    <source>
        <dbReference type="Proteomes" id="UP001595791"/>
    </source>
</evidence>
<dbReference type="EMBL" id="JBHSBU010000001">
    <property type="protein sequence ID" value="MFC4158474.1"/>
    <property type="molecule type" value="Genomic_DNA"/>
</dbReference>
<keyword evidence="3" id="KW-1185">Reference proteome</keyword>
<feature type="chain" id="PRO_5045770291" evidence="1">
    <location>
        <begin position="19"/>
        <end position="255"/>
    </location>
</feature>
<protein>
    <submittedName>
        <fullName evidence="2">DUF2145 domain-containing protein</fullName>
    </submittedName>
</protein>
<proteinExistence type="predicted"/>
<dbReference type="Pfam" id="PF09916">
    <property type="entry name" value="DUF2145"/>
    <property type="match status" value="1"/>
</dbReference>
<evidence type="ECO:0000256" key="1">
    <source>
        <dbReference type="SAM" id="SignalP"/>
    </source>
</evidence>
<dbReference type="Proteomes" id="UP001595791">
    <property type="component" value="Unassembled WGS sequence"/>
</dbReference>
<reference evidence="3" key="1">
    <citation type="journal article" date="2019" name="Int. J. Syst. Evol. Microbiol.">
        <title>The Global Catalogue of Microorganisms (GCM) 10K type strain sequencing project: providing services to taxonomists for standard genome sequencing and annotation.</title>
        <authorList>
            <consortium name="The Broad Institute Genomics Platform"/>
            <consortium name="The Broad Institute Genome Sequencing Center for Infectious Disease"/>
            <person name="Wu L."/>
            <person name="Ma J."/>
        </authorList>
    </citation>
    <scope>NUCLEOTIDE SEQUENCE [LARGE SCALE GENOMIC DNA]</scope>
    <source>
        <strain evidence="3">LMG 29894</strain>
    </source>
</reference>